<proteinExistence type="inferred from homology"/>
<evidence type="ECO:0000256" key="2">
    <source>
        <dbReference type="ARBA" id="ARBA00001946"/>
    </source>
</evidence>
<sequence length="1144" mass="129217">MQSDNNTTNRTIIYNYLDIFQNLLNKIGYDLNIANLFYWLKENNELINSKDLPTGGVKIIPSSTSETTASNEDDIEKEHQQDYSRFTFNLAKLLVVLVSVKTKLNILYSWKLIHHISQVLKSTIKIDSQSLQIVYNEYEVISNIAAIEEFSSIGCKGLFLTTTTALKLSVDVINTLRDINECESQPFVNFLKQSPLYSVPTFVTSKVQKLNLNSYSPTSNSSNNQNNIYIPHVVKLQETSVLFQSNIEAIYNGFFNFYEYVKQCLKVDVFLDSTLTSQYIPYYSKETIQPKEEGAFIYKSSIGPIQIGIPPETIKTSLKKNELVPQIYVLPHTLSSRGVSYSEVEFPVFFNFFIKKAASNPNFRVIMVGHKDQLDRVQSIFKESMFGPEKDQLYIRDEIALCKIEEGYDIDFPSERSTLAFRKGNQEASLEDYMIVKPYDENNQVVVNLAMEDVDECNQKHVKIVNRHGLVCFYEDGKLQGVVDTSIEPKSAPVLHYNSPVVHSSDSMKRSGSFSPYTSSKVQPPISTFSDLQNSTLPTRTSNLDPLHEVPGNLSEGHTNSGSKVTKFNPPTLGLTFLGTGHGFDVFGSTTGFIIWVNGNGILVDPPVGTTHYLQKHGLFGKTVDSVILTHCHSDHDSGILQKIIESNKITLYTTKTVNESYQRKARALTGIKNIEDFYHWIPVKIGEPIQIEGASFLFDYSYHTIPTIRFKLNVYGKTISYSSDTKYCPDSLSKLREDGVINQQRESSLRMFTFDADVIIHECGIPPIHTSVENLNCLPDSIKEKLLVVHTSAIPKSIEKKDHITGNIVHIPVKGLRIPKVGLHNTMRIHVGDYFEGYSSALRKFQLLCDSFYFRNVPPAMLYKLFFLCQDEEIPSNQMVIRTGEPCDKCYIINNGTADVYLPLPGGDPSLHPGHSPDDKFQYIGKFYSGETFGENALRKDKERLATVIARSDLDVYAIKSSDYLQLQSQQSRYNELMNSITEDIEKIQKYGLFIGNIMSKTFPFSLLNFNKEITDHIASTVEASLLFDCDSVIIKQGDLDQSLYIIEEGSVQLIKNASVFKTLGKGECFGEISLILGLPRTCTAVASSKTKLLIINYDSFQRILDKYQNLKYNLFKLVESRLEQGNSIDSNLNSIHTEASKK</sequence>
<keyword evidence="13" id="KW-0464">Manganese</keyword>
<keyword evidence="11" id="KW-0460">Magnesium</keyword>
<dbReference type="InterPro" id="IPR018490">
    <property type="entry name" value="cNMP-bd_dom_sf"/>
</dbReference>
<keyword evidence="17" id="KW-1185">Reference proteome</keyword>
<evidence type="ECO:0000256" key="6">
    <source>
        <dbReference type="ARBA" id="ARBA00022535"/>
    </source>
</evidence>
<dbReference type="Pfam" id="PF23023">
    <property type="entry name" value="Anti-Pycsar_Apyc1"/>
    <property type="match status" value="1"/>
</dbReference>
<dbReference type="EMBL" id="LODT01000001">
    <property type="protein sequence ID" value="KYR02651.1"/>
    <property type="molecule type" value="Genomic_DNA"/>
</dbReference>
<dbReference type="InterPro" id="IPR001279">
    <property type="entry name" value="Metallo-B-lactamas"/>
</dbReference>
<evidence type="ECO:0000256" key="7">
    <source>
        <dbReference type="ARBA" id="ARBA00022723"/>
    </source>
</evidence>
<evidence type="ECO:0000256" key="3">
    <source>
        <dbReference type="ARBA" id="ARBA00004514"/>
    </source>
</evidence>
<dbReference type="SUPFAM" id="SSF56281">
    <property type="entry name" value="Metallo-hydrolase/oxidoreductase"/>
    <property type="match status" value="1"/>
</dbReference>
<dbReference type="GO" id="GO:0047555">
    <property type="term" value="F:3',5'-cyclic-GMP phosphodiesterase activity"/>
    <property type="evidence" value="ECO:0007669"/>
    <property type="project" value="UniProtKB-EC"/>
</dbReference>
<protein>
    <recommendedName>
        <fullName evidence="4">3',5'-cyclic-GMP phosphodiesterase</fullName>
        <ecNumber evidence="4">3.1.4.35</ecNumber>
    </recommendedName>
</protein>
<comment type="similarity">
    <text evidence="14">Belongs to the metallo-beta-lactamase superfamily. cNMP phosphodiesterase family.</text>
</comment>
<dbReference type="AlphaFoldDB" id="A0A152A946"/>
<dbReference type="Pfam" id="PF00027">
    <property type="entry name" value="cNMP_binding"/>
    <property type="match status" value="2"/>
</dbReference>
<keyword evidence="12" id="KW-0142">cGMP-binding</keyword>
<dbReference type="InterPro" id="IPR014710">
    <property type="entry name" value="RmlC-like_jellyroll"/>
</dbReference>
<dbReference type="GO" id="GO:0005829">
    <property type="term" value="C:cytosol"/>
    <property type="evidence" value="ECO:0007669"/>
    <property type="project" value="UniProtKB-SubCell"/>
</dbReference>
<organism evidence="16 17">
    <name type="scientific">Tieghemostelium lacteum</name>
    <name type="common">Slime mold</name>
    <name type="synonym">Dictyostelium lacteum</name>
    <dbReference type="NCBI Taxonomy" id="361077"/>
    <lineage>
        <taxon>Eukaryota</taxon>
        <taxon>Amoebozoa</taxon>
        <taxon>Evosea</taxon>
        <taxon>Eumycetozoa</taxon>
        <taxon>Dictyostelia</taxon>
        <taxon>Dictyosteliales</taxon>
        <taxon>Raperosteliaceae</taxon>
        <taxon>Tieghemostelium</taxon>
    </lineage>
</organism>
<dbReference type="InParanoid" id="A0A152A946"/>
<dbReference type="InterPro" id="IPR050503">
    <property type="entry name" value="cAMP-dep_PK_reg_su-like"/>
</dbReference>
<dbReference type="GO" id="GO:0005952">
    <property type="term" value="C:cAMP-dependent protein kinase complex"/>
    <property type="evidence" value="ECO:0007669"/>
    <property type="project" value="InterPro"/>
</dbReference>
<evidence type="ECO:0000256" key="9">
    <source>
        <dbReference type="ARBA" id="ARBA00022741"/>
    </source>
</evidence>
<dbReference type="OrthoDB" id="421226at2759"/>
<dbReference type="FunFam" id="3.60.15.10:FF:000029">
    <property type="entry name" value="Cyclic nucleotide-binding domain protein"/>
    <property type="match status" value="1"/>
</dbReference>
<evidence type="ECO:0000313" key="17">
    <source>
        <dbReference type="Proteomes" id="UP000076078"/>
    </source>
</evidence>
<evidence type="ECO:0000313" key="16">
    <source>
        <dbReference type="EMBL" id="KYR02651.1"/>
    </source>
</evidence>
<evidence type="ECO:0000256" key="8">
    <source>
        <dbReference type="ARBA" id="ARBA00022737"/>
    </source>
</evidence>
<gene>
    <name evidence="16" type="ORF">DLAC_00104</name>
</gene>
<dbReference type="GO" id="GO:0030553">
    <property type="term" value="F:cGMP binding"/>
    <property type="evidence" value="ECO:0007669"/>
    <property type="project" value="UniProtKB-KW"/>
</dbReference>
<dbReference type="FunCoup" id="A0A152A946">
    <property type="interactions" value="104"/>
</dbReference>
<evidence type="ECO:0000259" key="15">
    <source>
        <dbReference type="PROSITE" id="PS50042"/>
    </source>
</evidence>
<dbReference type="InterPro" id="IPR000595">
    <property type="entry name" value="cNMP-bd_dom"/>
</dbReference>
<dbReference type="EC" id="3.1.4.35" evidence="4"/>
<evidence type="ECO:0000256" key="11">
    <source>
        <dbReference type="ARBA" id="ARBA00022842"/>
    </source>
</evidence>
<keyword evidence="6" id="KW-0140">cGMP</keyword>
<feature type="domain" description="Cyclic nucleotide-binding" evidence="15">
    <location>
        <begin position="854"/>
        <end position="968"/>
    </location>
</feature>
<comment type="cofactor">
    <cofactor evidence="1">
        <name>Mn(2+)</name>
        <dbReference type="ChEBI" id="CHEBI:29035"/>
    </cofactor>
</comment>
<dbReference type="PANTHER" id="PTHR11635">
    <property type="entry name" value="CAMP-DEPENDENT PROTEIN KINASE REGULATORY CHAIN"/>
    <property type="match status" value="1"/>
</dbReference>
<dbReference type="PANTHER" id="PTHR11635:SF152">
    <property type="entry name" value="CAMP-DEPENDENT PROTEIN KINASE TYPE I REGULATORY SUBUNIT-RELATED"/>
    <property type="match status" value="1"/>
</dbReference>
<accession>A0A152A946</accession>
<evidence type="ECO:0000256" key="4">
    <source>
        <dbReference type="ARBA" id="ARBA00012319"/>
    </source>
</evidence>
<evidence type="ECO:0000256" key="1">
    <source>
        <dbReference type="ARBA" id="ARBA00001936"/>
    </source>
</evidence>
<keyword evidence="8" id="KW-0677">Repeat</keyword>
<evidence type="ECO:0000256" key="13">
    <source>
        <dbReference type="ARBA" id="ARBA00023211"/>
    </source>
</evidence>
<dbReference type="OMA" id="MIIHESG"/>
<dbReference type="GO" id="GO:0072697">
    <property type="term" value="P:protein localization to cell cortex"/>
    <property type="evidence" value="ECO:0007669"/>
    <property type="project" value="UniProtKB-ARBA"/>
</dbReference>
<keyword evidence="5" id="KW-0963">Cytoplasm</keyword>
<evidence type="ECO:0000256" key="5">
    <source>
        <dbReference type="ARBA" id="ARBA00022490"/>
    </source>
</evidence>
<dbReference type="SUPFAM" id="SSF51206">
    <property type="entry name" value="cAMP-binding domain-like"/>
    <property type="match status" value="2"/>
</dbReference>
<dbReference type="CDD" id="cd07738">
    <property type="entry name" value="DdPDE5-like_MBL-fold"/>
    <property type="match status" value="1"/>
</dbReference>
<comment type="caution">
    <text evidence="16">The sequence shown here is derived from an EMBL/GenBank/DDBJ whole genome shotgun (WGS) entry which is preliminary data.</text>
</comment>
<dbReference type="InterPro" id="IPR036866">
    <property type="entry name" value="RibonucZ/Hydroxyglut_hydro"/>
</dbReference>
<reference evidence="16 17" key="1">
    <citation type="submission" date="2015-12" db="EMBL/GenBank/DDBJ databases">
        <title>Dictyostelia acquired genes for synthesis and detection of signals that induce cell-type specialization by lateral gene transfer from prokaryotes.</title>
        <authorList>
            <person name="Gloeckner G."/>
            <person name="Schaap P."/>
        </authorList>
    </citation>
    <scope>NUCLEOTIDE SEQUENCE [LARGE SCALE GENOMIC DNA]</scope>
    <source>
        <strain evidence="16 17">TK</strain>
    </source>
</reference>
<keyword evidence="10" id="KW-0378">Hydrolase</keyword>
<keyword evidence="7" id="KW-0479">Metal-binding</keyword>
<evidence type="ECO:0000256" key="10">
    <source>
        <dbReference type="ARBA" id="ARBA00022801"/>
    </source>
</evidence>
<dbReference type="GO" id="GO:0019934">
    <property type="term" value="P:cGMP-mediated signaling"/>
    <property type="evidence" value="ECO:0007669"/>
    <property type="project" value="UniProtKB-ARBA"/>
</dbReference>
<dbReference type="PROSITE" id="PS50042">
    <property type="entry name" value="CNMP_BINDING_3"/>
    <property type="match status" value="2"/>
</dbReference>
<name>A0A152A946_TIELA</name>
<evidence type="ECO:0000256" key="14">
    <source>
        <dbReference type="ARBA" id="ARBA00061002"/>
    </source>
</evidence>
<dbReference type="STRING" id="361077.A0A152A946"/>
<feature type="domain" description="Cyclic nucleotide-binding" evidence="15">
    <location>
        <begin position="1007"/>
        <end position="1123"/>
    </location>
</feature>
<evidence type="ECO:0000256" key="12">
    <source>
        <dbReference type="ARBA" id="ARBA00022992"/>
    </source>
</evidence>
<comment type="cofactor">
    <cofactor evidence="2">
        <name>Mg(2+)</name>
        <dbReference type="ChEBI" id="CHEBI:18420"/>
    </cofactor>
</comment>
<keyword evidence="9" id="KW-0547">Nucleotide-binding</keyword>
<dbReference type="Proteomes" id="UP000076078">
    <property type="component" value="Unassembled WGS sequence"/>
</dbReference>
<dbReference type="CDD" id="cd00038">
    <property type="entry name" value="CAP_ED"/>
    <property type="match status" value="2"/>
</dbReference>
<dbReference type="Gene3D" id="3.60.15.10">
    <property type="entry name" value="Ribonuclease Z/Hydroxyacylglutathione hydrolase-like"/>
    <property type="match status" value="1"/>
</dbReference>
<dbReference type="Gene3D" id="2.60.120.10">
    <property type="entry name" value="Jelly Rolls"/>
    <property type="match status" value="2"/>
</dbReference>
<comment type="subcellular location">
    <subcellularLocation>
        <location evidence="3">Cytoplasm</location>
        <location evidence="3">Cytosol</location>
    </subcellularLocation>
</comment>
<dbReference type="SMART" id="SM00849">
    <property type="entry name" value="Lactamase_B"/>
    <property type="match status" value="1"/>
</dbReference>
<dbReference type="GO" id="GO:0046872">
    <property type="term" value="F:metal ion binding"/>
    <property type="evidence" value="ECO:0007669"/>
    <property type="project" value="UniProtKB-KW"/>
</dbReference>
<dbReference type="SMART" id="SM00100">
    <property type="entry name" value="cNMP"/>
    <property type="match status" value="2"/>
</dbReference>